<comment type="similarity">
    <text evidence="4">Belongs to the PDP family.</text>
</comment>
<dbReference type="GO" id="GO:2000028">
    <property type="term" value="P:regulation of photoperiodism, flowering"/>
    <property type="evidence" value="ECO:0007669"/>
    <property type="project" value="UniProtKB-ARBA"/>
</dbReference>
<dbReference type="PROSITE" id="PS50812">
    <property type="entry name" value="PWWP"/>
    <property type="match status" value="1"/>
</dbReference>
<comment type="caution">
    <text evidence="7">The sequence shown here is derived from an EMBL/GenBank/DDBJ whole genome shotgun (WGS) entry which is preliminary data.</text>
</comment>
<dbReference type="InterPro" id="IPR000313">
    <property type="entry name" value="PWWP_dom"/>
</dbReference>
<gene>
    <name evidence="7" type="ORF">PHJA_002860200</name>
</gene>
<protein>
    <submittedName>
        <fullName evidence="7">DNA mismatch repair protein msh6</fullName>
    </submittedName>
</protein>
<dbReference type="SUPFAM" id="SSF63748">
    <property type="entry name" value="Tudor/PWWP/MBT"/>
    <property type="match status" value="1"/>
</dbReference>
<accession>A0A830D502</accession>
<dbReference type="GO" id="GO:0035098">
    <property type="term" value="C:ESC/E(Z) complex"/>
    <property type="evidence" value="ECO:0007669"/>
    <property type="project" value="UniProtKB-ARBA"/>
</dbReference>
<dbReference type="InterPro" id="IPR052657">
    <property type="entry name" value="PDP_family_Arabidopsis"/>
</dbReference>
<evidence type="ECO:0000313" key="7">
    <source>
        <dbReference type="EMBL" id="GFQ07161.1"/>
    </source>
</evidence>
<feature type="region of interest" description="Disordered" evidence="5">
    <location>
        <begin position="89"/>
        <end position="124"/>
    </location>
</feature>
<keyword evidence="8" id="KW-1185">Reference proteome</keyword>
<proteinExistence type="inferred from homology"/>
<dbReference type="Gene3D" id="2.30.30.140">
    <property type="match status" value="1"/>
</dbReference>
<dbReference type="Proteomes" id="UP000653305">
    <property type="component" value="Unassembled WGS sequence"/>
</dbReference>
<feature type="region of interest" description="Disordered" evidence="5">
    <location>
        <begin position="1"/>
        <end position="24"/>
    </location>
</feature>
<sequence length="424" mass="46680">MNAGNNGGPESPSNRENDAVGEGSVVLSISGADSGRPVFGTVASAEKEARVSLVGADNSVETRVSDNTNDSRVLKVENEESRLGHASVEALENQPSSCVSRGPGVDKKNNDVRNGMSESKKETSAVADYDSILSEFDQFASKGGGEEAVGFGYEIGDMVWGKVKSHPWWPGHIYNEAFASPSVQRSKREGHVLVAFFGDSSYGWFDPAELVPFEENFVEKSRQTSSRAFVKAVGEAADELSRRQGLGLACCCRNKFNFCPSTVDDYFVVEVGDYEPGAYSLRQINKAREDFQTKEMLLFVQQLALTPVTDQHWKIEFIKNRATVLACRKALFEEFDETYAQAFGTVPVRPCRPTAPMAVDPSKGLLLGDPGTTLLCQQPTPACQLIYPHQAAYLMSSFPTGRRFLFPQINEEGRRKWILPKNRM</sequence>
<reference evidence="7" key="1">
    <citation type="submission" date="2020-07" db="EMBL/GenBank/DDBJ databases">
        <title>Ethylene signaling mediates host invasion by parasitic plants.</title>
        <authorList>
            <person name="Yoshida S."/>
        </authorList>
    </citation>
    <scope>NUCLEOTIDE SEQUENCE</scope>
    <source>
        <strain evidence="7">Okayama</strain>
    </source>
</reference>
<dbReference type="PANTHER" id="PTHR10688:SF19">
    <property type="match status" value="1"/>
</dbReference>
<dbReference type="GO" id="GO:0006355">
    <property type="term" value="P:regulation of DNA-templated transcription"/>
    <property type="evidence" value="ECO:0007669"/>
    <property type="project" value="UniProtKB-ARBA"/>
</dbReference>
<evidence type="ECO:0000259" key="6">
    <source>
        <dbReference type="PROSITE" id="PS50812"/>
    </source>
</evidence>
<dbReference type="PANTHER" id="PTHR10688">
    <property type="entry name" value="PWWP DOMAIN-CONTAINING PROTEIN"/>
    <property type="match status" value="1"/>
</dbReference>
<evidence type="ECO:0000256" key="2">
    <source>
        <dbReference type="ARBA" id="ARBA00023163"/>
    </source>
</evidence>
<dbReference type="OrthoDB" id="1927282at2759"/>
<dbReference type="FunFam" id="2.30.30.140:FF:000115">
    <property type="entry name" value="Tudor/PWWP/MBT superfamily protein"/>
    <property type="match status" value="1"/>
</dbReference>
<evidence type="ECO:0000256" key="1">
    <source>
        <dbReference type="ARBA" id="ARBA00023015"/>
    </source>
</evidence>
<dbReference type="AlphaFoldDB" id="A0A830D502"/>
<dbReference type="Pfam" id="PF00855">
    <property type="entry name" value="PWWP"/>
    <property type="match status" value="1"/>
</dbReference>
<evidence type="ECO:0000313" key="8">
    <source>
        <dbReference type="Proteomes" id="UP000653305"/>
    </source>
</evidence>
<keyword evidence="1" id="KW-0805">Transcription regulation</keyword>
<evidence type="ECO:0000256" key="5">
    <source>
        <dbReference type="SAM" id="MobiDB-lite"/>
    </source>
</evidence>
<evidence type="ECO:0000256" key="4">
    <source>
        <dbReference type="ARBA" id="ARBA00060746"/>
    </source>
</evidence>
<organism evidence="7 8">
    <name type="scientific">Phtheirospermum japonicum</name>
    <dbReference type="NCBI Taxonomy" id="374723"/>
    <lineage>
        <taxon>Eukaryota</taxon>
        <taxon>Viridiplantae</taxon>
        <taxon>Streptophyta</taxon>
        <taxon>Embryophyta</taxon>
        <taxon>Tracheophyta</taxon>
        <taxon>Spermatophyta</taxon>
        <taxon>Magnoliopsida</taxon>
        <taxon>eudicotyledons</taxon>
        <taxon>Gunneridae</taxon>
        <taxon>Pentapetalae</taxon>
        <taxon>asterids</taxon>
        <taxon>lamiids</taxon>
        <taxon>Lamiales</taxon>
        <taxon>Orobanchaceae</taxon>
        <taxon>Orobanchaceae incertae sedis</taxon>
        <taxon>Phtheirospermum</taxon>
    </lineage>
</organism>
<keyword evidence="3" id="KW-0539">Nucleus</keyword>
<dbReference type="CDD" id="cd05162">
    <property type="entry name" value="PWWP"/>
    <property type="match status" value="1"/>
</dbReference>
<feature type="domain" description="PWWP" evidence="6">
    <location>
        <begin position="155"/>
        <end position="216"/>
    </location>
</feature>
<evidence type="ECO:0000256" key="3">
    <source>
        <dbReference type="ARBA" id="ARBA00023242"/>
    </source>
</evidence>
<name>A0A830D502_9LAMI</name>
<dbReference type="EMBL" id="BMAC01001411">
    <property type="protein sequence ID" value="GFQ07161.1"/>
    <property type="molecule type" value="Genomic_DNA"/>
</dbReference>
<dbReference type="SMART" id="SM00293">
    <property type="entry name" value="PWWP"/>
    <property type="match status" value="1"/>
</dbReference>
<keyword evidence="2" id="KW-0804">Transcription</keyword>